<evidence type="ECO:0000259" key="1">
    <source>
        <dbReference type="PROSITE" id="PS51719"/>
    </source>
</evidence>
<gene>
    <name evidence="2" type="ORF">H1R20_g15948</name>
</gene>
<organism evidence="2 3">
    <name type="scientific">Candolleomyces eurysporus</name>
    <dbReference type="NCBI Taxonomy" id="2828524"/>
    <lineage>
        <taxon>Eukaryota</taxon>
        <taxon>Fungi</taxon>
        <taxon>Dikarya</taxon>
        <taxon>Basidiomycota</taxon>
        <taxon>Agaricomycotina</taxon>
        <taxon>Agaricomycetes</taxon>
        <taxon>Agaricomycetidae</taxon>
        <taxon>Agaricales</taxon>
        <taxon>Agaricineae</taxon>
        <taxon>Psathyrellaceae</taxon>
        <taxon>Candolleomyces</taxon>
    </lineage>
</organism>
<reference evidence="2" key="1">
    <citation type="submission" date="2022-06" db="EMBL/GenBank/DDBJ databases">
        <title>Genome Sequence of Candolleomyces eurysporus.</title>
        <authorList>
            <person name="Buettner E."/>
        </authorList>
    </citation>
    <scope>NUCLEOTIDE SEQUENCE</scope>
    <source>
        <strain evidence="2">VTCC 930004</strain>
    </source>
</reference>
<accession>A0A9W8IQL0</accession>
<dbReference type="PROSITE" id="PS51719">
    <property type="entry name" value="G_SEPTIN"/>
    <property type="match status" value="1"/>
</dbReference>
<dbReference type="Proteomes" id="UP001140091">
    <property type="component" value="Unassembled WGS sequence"/>
</dbReference>
<dbReference type="Gene3D" id="3.40.50.300">
    <property type="entry name" value="P-loop containing nucleotide triphosphate hydrolases"/>
    <property type="match status" value="1"/>
</dbReference>
<dbReference type="InterPro" id="IPR027417">
    <property type="entry name" value="P-loop_NTPase"/>
</dbReference>
<proteinExistence type="predicted"/>
<evidence type="ECO:0000313" key="2">
    <source>
        <dbReference type="EMBL" id="KAJ2921147.1"/>
    </source>
</evidence>
<sequence length="67" mass="7558">MRASSDRFQGCANLSYDSPVRTLRFTLTNLRIKLRLNVDGTPGFADQVNNEGCWGPIIKYIKDQHSA</sequence>
<dbReference type="GO" id="GO:0005525">
    <property type="term" value="F:GTP binding"/>
    <property type="evidence" value="ECO:0007669"/>
    <property type="project" value="InterPro"/>
</dbReference>
<protein>
    <recommendedName>
        <fullName evidence="1">Septin-type G domain-containing protein</fullName>
    </recommendedName>
</protein>
<name>A0A9W8IQL0_9AGAR</name>
<evidence type="ECO:0000313" key="3">
    <source>
        <dbReference type="Proteomes" id="UP001140091"/>
    </source>
</evidence>
<feature type="domain" description="Septin-type G" evidence="1">
    <location>
        <begin position="1"/>
        <end position="67"/>
    </location>
</feature>
<dbReference type="OrthoDB" id="416553at2759"/>
<dbReference type="EMBL" id="JANBPK010001664">
    <property type="protein sequence ID" value="KAJ2921147.1"/>
    <property type="molecule type" value="Genomic_DNA"/>
</dbReference>
<feature type="non-terminal residue" evidence="2">
    <location>
        <position position="67"/>
    </location>
</feature>
<keyword evidence="3" id="KW-1185">Reference proteome</keyword>
<dbReference type="AlphaFoldDB" id="A0A9W8IQL0"/>
<dbReference type="Pfam" id="PF00735">
    <property type="entry name" value="Septin"/>
    <property type="match status" value="1"/>
</dbReference>
<comment type="caution">
    <text evidence="2">The sequence shown here is derived from an EMBL/GenBank/DDBJ whole genome shotgun (WGS) entry which is preliminary data.</text>
</comment>
<dbReference type="InterPro" id="IPR030379">
    <property type="entry name" value="G_SEPTIN_dom"/>
</dbReference>